<dbReference type="OrthoDB" id="2472646at2"/>
<evidence type="ECO:0000313" key="2">
    <source>
        <dbReference type="EMBL" id="RID88963.1"/>
    </source>
</evidence>
<evidence type="ECO:0000313" key="3">
    <source>
        <dbReference type="Proteomes" id="UP000265816"/>
    </source>
</evidence>
<evidence type="ECO:0000259" key="1">
    <source>
        <dbReference type="Pfam" id="PF04545"/>
    </source>
</evidence>
<dbReference type="SUPFAM" id="SSF88659">
    <property type="entry name" value="Sigma3 and sigma4 domains of RNA polymerase sigma factors"/>
    <property type="match status" value="1"/>
</dbReference>
<comment type="caution">
    <text evidence="2">The sequence shown here is derived from an EMBL/GenBank/DDBJ whole genome shotgun (WGS) entry which is preliminary data.</text>
</comment>
<dbReference type="Proteomes" id="UP000265816">
    <property type="component" value="Unassembled WGS sequence"/>
</dbReference>
<dbReference type="EMBL" id="QWVT01000001">
    <property type="protein sequence ID" value="RID88963.1"/>
    <property type="molecule type" value="Genomic_DNA"/>
</dbReference>
<dbReference type="GO" id="GO:0003700">
    <property type="term" value="F:DNA-binding transcription factor activity"/>
    <property type="evidence" value="ECO:0007669"/>
    <property type="project" value="InterPro"/>
</dbReference>
<dbReference type="AlphaFoldDB" id="A0A398BNL8"/>
<organism evidence="2 3">
    <name type="scientific">Mesobacillus zeae</name>
    <dbReference type="NCBI Taxonomy" id="1917180"/>
    <lineage>
        <taxon>Bacteria</taxon>
        <taxon>Bacillati</taxon>
        <taxon>Bacillota</taxon>
        <taxon>Bacilli</taxon>
        <taxon>Bacillales</taxon>
        <taxon>Bacillaceae</taxon>
        <taxon>Mesobacillus</taxon>
    </lineage>
</organism>
<reference evidence="2 3" key="1">
    <citation type="submission" date="2018-08" db="EMBL/GenBank/DDBJ databases">
        <title>Bacillus jemisoniae sp. nov., Bacillus chryseoplanitiae sp. nov., Bacillus resnikiae sp. nov., and Bacillus frankliniae sp. nov., isolated from Viking spacecraft and associated surfaces.</title>
        <authorList>
            <person name="Seuylemezian A."/>
            <person name="Vaishampayan P."/>
        </authorList>
    </citation>
    <scope>NUCLEOTIDE SEQUENCE [LARGE SCALE GENOMIC DNA]</scope>
    <source>
        <strain evidence="2 3">JJ-247</strain>
    </source>
</reference>
<feature type="domain" description="RNA polymerase sigma-70 region 4" evidence="1">
    <location>
        <begin position="63"/>
        <end position="107"/>
    </location>
</feature>
<dbReference type="InterPro" id="IPR007630">
    <property type="entry name" value="RNA_pol_sigma70_r4"/>
</dbReference>
<dbReference type="Pfam" id="PF04545">
    <property type="entry name" value="Sigma70_r4"/>
    <property type="match status" value="1"/>
</dbReference>
<dbReference type="Gene3D" id="1.10.10.10">
    <property type="entry name" value="Winged helix-like DNA-binding domain superfamily/Winged helix DNA-binding domain"/>
    <property type="match status" value="1"/>
</dbReference>
<accession>A0A398BNL8</accession>
<gene>
    <name evidence="2" type="ORF">D1970_00230</name>
</gene>
<protein>
    <submittedName>
        <fullName evidence="2">RNA polymerase subunit sigma</fullName>
    </submittedName>
</protein>
<keyword evidence="3" id="KW-1185">Reference proteome</keyword>
<dbReference type="GO" id="GO:0006352">
    <property type="term" value="P:DNA-templated transcription initiation"/>
    <property type="evidence" value="ECO:0007669"/>
    <property type="project" value="InterPro"/>
</dbReference>
<name>A0A398BNL8_9BACI</name>
<proteinExistence type="predicted"/>
<dbReference type="InterPro" id="IPR013324">
    <property type="entry name" value="RNA_pol_sigma_r3/r4-like"/>
</dbReference>
<dbReference type="InterPro" id="IPR036388">
    <property type="entry name" value="WH-like_DNA-bd_sf"/>
</dbReference>
<sequence>MGAVKRDMHIGERRLAERYALDSTAGVKLLLSEYHALIGRQYQGDYDAVVLLTDMATAIDQAGLTDRQRQALTLVYVDDLTQAKAGEAMGGLAKDAVNHLLDRAIEAISEVYWYWSRHDEGYTILSTKGESE</sequence>